<sequence length="107" mass="11480">MLGAQATIYSMRERVPLAGVWDSQTYTGDPQTGSQRFPDGVNSTASTILDVSDMTRACPGGTGPEAISILRTPQINAEDFAGTCSCSAMNPLPIRRFQGLTRKLRSL</sequence>
<dbReference type="AlphaFoldDB" id="A0A7J6NHA8"/>
<name>A0A7J6NHA8_PEROL</name>
<comment type="caution">
    <text evidence="1">The sequence shown here is derived from an EMBL/GenBank/DDBJ whole genome shotgun (WGS) entry which is preliminary data.</text>
</comment>
<evidence type="ECO:0000313" key="1">
    <source>
        <dbReference type="EMBL" id="KAF4682857.1"/>
    </source>
</evidence>
<dbReference type="Proteomes" id="UP000541610">
    <property type="component" value="Unassembled WGS sequence"/>
</dbReference>
<organism evidence="1 2">
    <name type="scientific">Perkinsus olseni</name>
    <name type="common">Perkinsus atlanticus</name>
    <dbReference type="NCBI Taxonomy" id="32597"/>
    <lineage>
        <taxon>Eukaryota</taxon>
        <taxon>Sar</taxon>
        <taxon>Alveolata</taxon>
        <taxon>Perkinsozoa</taxon>
        <taxon>Perkinsea</taxon>
        <taxon>Perkinsida</taxon>
        <taxon>Perkinsidae</taxon>
        <taxon>Perkinsus</taxon>
    </lineage>
</organism>
<accession>A0A7J6NHA8</accession>
<evidence type="ECO:0000313" key="2">
    <source>
        <dbReference type="Proteomes" id="UP000541610"/>
    </source>
</evidence>
<dbReference type="EMBL" id="JABANP010000403">
    <property type="protein sequence ID" value="KAF4682857.1"/>
    <property type="molecule type" value="Genomic_DNA"/>
</dbReference>
<proteinExistence type="predicted"/>
<gene>
    <name evidence="1" type="ORF">FOZ60_010040</name>
</gene>
<reference evidence="1 2" key="1">
    <citation type="submission" date="2020-04" db="EMBL/GenBank/DDBJ databases">
        <title>Perkinsus olseni comparative genomics.</title>
        <authorList>
            <person name="Bogema D.R."/>
        </authorList>
    </citation>
    <scope>NUCLEOTIDE SEQUENCE [LARGE SCALE GENOMIC DNA]</scope>
    <source>
        <strain evidence="1">00978-12</strain>
    </source>
</reference>
<protein>
    <submittedName>
        <fullName evidence="1">Uncharacterized protein</fullName>
    </submittedName>
</protein>